<evidence type="ECO:0000313" key="2">
    <source>
        <dbReference type="EMBL" id="GAT31173.1"/>
    </source>
</evidence>
<feature type="compositionally biased region" description="Basic and acidic residues" evidence="1">
    <location>
        <begin position="27"/>
        <end position="49"/>
    </location>
</feature>
<proteinExistence type="predicted"/>
<dbReference type="AlphaFoldDB" id="A0A146G2S0"/>
<dbReference type="Proteomes" id="UP000075230">
    <property type="component" value="Unassembled WGS sequence"/>
</dbReference>
<comment type="caution">
    <text evidence="2">The sequence shown here is derived from an EMBL/GenBank/DDBJ whole genome shotgun (WGS) entry which is preliminary data.</text>
</comment>
<reference evidence="3" key="2">
    <citation type="submission" date="2016-02" db="EMBL/GenBank/DDBJ databases">
        <title>Genome sequencing of Aspergillus luchuensis NBRC 4314.</title>
        <authorList>
            <person name="Yamada O."/>
        </authorList>
    </citation>
    <scope>NUCLEOTIDE SEQUENCE [LARGE SCALE GENOMIC DNA]</scope>
    <source>
        <strain evidence="3">RIB 2604</strain>
    </source>
</reference>
<protein>
    <submittedName>
        <fullName evidence="2">Hybrid PKS/NRPS enzyme</fullName>
    </submittedName>
</protein>
<reference evidence="2 3" key="1">
    <citation type="journal article" date="2016" name="DNA Res.">
        <title>Genome sequence of Aspergillus luchuensis NBRC 4314.</title>
        <authorList>
            <person name="Yamada O."/>
            <person name="Machida M."/>
            <person name="Hosoyama A."/>
            <person name="Goto M."/>
            <person name="Takahashi T."/>
            <person name="Futagami T."/>
            <person name="Yamagata Y."/>
            <person name="Takeuchi M."/>
            <person name="Kobayashi T."/>
            <person name="Koike H."/>
            <person name="Abe K."/>
            <person name="Asai K."/>
            <person name="Arita M."/>
            <person name="Fujita N."/>
            <person name="Fukuda K."/>
            <person name="Higa K."/>
            <person name="Horikawa H."/>
            <person name="Ishikawa T."/>
            <person name="Jinno K."/>
            <person name="Kato Y."/>
            <person name="Kirimura K."/>
            <person name="Mizutani O."/>
            <person name="Nakasone K."/>
            <person name="Sano M."/>
            <person name="Shiraishi Y."/>
            <person name="Tsukahara M."/>
            <person name="Gomi K."/>
        </authorList>
    </citation>
    <scope>NUCLEOTIDE SEQUENCE [LARGE SCALE GENOMIC DNA]</scope>
    <source>
        <strain evidence="2 3">RIB 2604</strain>
    </source>
</reference>
<name>A0A146G2S0_ASPKA</name>
<dbReference type="EMBL" id="BCWF01000039">
    <property type="protein sequence ID" value="GAT31173.1"/>
    <property type="molecule type" value="Genomic_DNA"/>
</dbReference>
<organism evidence="2 3">
    <name type="scientific">Aspergillus kawachii</name>
    <name type="common">White koji mold</name>
    <name type="synonym">Aspergillus awamori var. kawachi</name>
    <dbReference type="NCBI Taxonomy" id="1069201"/>
    <lineage>
        <taxon>Eukaryota</taxon>
        <taxon>Fungi</taxon>
        <taxon>Dikarya</taxon>
        <taxon>Ascomycota</taxon>
        <taxon>Pezizomycotina</taxon>
        <taxon>Eurotiomycetes</taxon>
        <taxon>Eurotiomycetidae</taxon>
        <taxon>Eurotiales</taxon>
        <taxon>Aspergillaceae</taxon>
        <taxon>Aspergillus</taxon>
        <taxon>Aspergillus subgen. Circumdati</taxon>
    </lineage>
</organism>
<accession>A0A146G2S0</accession>
<feature type="region of interest" description="Disordered" evidence="1">
    <location>
        <begin position="25"/>
        <end position="49"/>
    </location>
</feature>
<gene>
    <name evidence="2" type="ORF">RIB2604_04000200</name>
</gene>
<sequence>MERQQQVAAGTNLRQCASSLAVQARAKASDHEIKDAGISEHERKPSNIH</sequence>
<evidence type="ECO:0000256" key="1">
    <source>
        <dbReference type="SAM" id="MobiDB-lite"/>
    </source>
</evidence>
<evidence type="ECO:0000313" key="3">
    <source>
        <dbReference type="Proteomes" id="UP000075230"/>
    </source>
</evidence>